<gene>
    <name evidence="2" type="ORF">BN1051_03226</name>
</gene>
<dbReference type="EMBL" id="LN483072">
    <property type="protein sequence ID" value="CEA09849.1"/>
    <property type="molecule type" value="Genomic_DNA"/>
</dbReference>
<protein>
    <submittedName>
        <fullName evidence="2">Uncharacterized protein</fullName>
    </submittedName>
</protein>
<name>A0A078MUF4_9MICC</name>
<dbReference type="PATRIC" id="fig|1461584.3.peg.3196"/>
<sequence>MSNSALPPSGEAPGRSRRAPLQRLFAALAGLLAVAGLVSLAAILLGALNGTEVWPGFAAGAIYALPAAFILMGVLVIDGIRRRRRS</sequence>
<keyword evidence="1" id="KW-0812">Transmembrane</keyword>
<organism evidence="2">
    <name type="scientific">Arthrobacter saudimassiliensis</name>
    <dbReference type="NCBI Taxonomy" id="1461584"/>
    <lineage>
        <taxon>Bacteria</taxon>
        <taxon>Bacillati</taxon>
        <taxon>Actinomycetota</taxon>
        <taxon>Actinomycetes</taxon>
        <taxon>Micrococcales</taxon>
        <taxon>Micrococcaceae</taxon>
        <taxon>Arthrobacter</taxon>
    </lineage>
</organism>
<proteinExistence type="predicted"/>
<feature type="transmembrane region" description="Helical" evidence="1">
    <location>
        <begin position="24"/>
        <end position="48"/>
    </location>
</feature>
<accession>A0A078MUF4</accession>
<keyword evidence="1" id="KW-1133">Transmembrane helix</keyword>
<evidence type="ECO:0000313" key="2">
    <source>
        <dbReference type="EMBL" id="CEA09849.1"/>
    </source>
</evidence>
<dbReference type="AlphaFoldDB" id="A0A078MUF4"/>
<feature type="transmembrane region" description="Helical" evidence="1">
    <location>
        <begin position="54"/>
        <end position="77"/>
    </location>
</feature>
<keyword evidence="1" id="KW-0472">Membrane</keyword>
<reference evidence="2" key="1">
    <citation type="submission" date="2014-07" db="EMBL/GenBank/DDBJ databases">
        <authorList>
            <person name="Urmite Genomes Urmite Genomes"/>
        </authorList>
    </citation>
    <scope>NUCLEOTIDE SEQUENCE</scope>
    <source>
        <strain evidence="2">11W110_air</strain>
    </source>
</reference>
<evidence type="ECO:0000256" key="1">
    <source>
        <dbReference type="SAM" id="Phobius"/>
    </source>
</evidence>